<name>A0A8J7UTZ9_METVO</name>
<protein>
    <submittedName>
        <fullName evidence="2">Uncharacterized protein</fullName>
    </submittedName>
</protein>
<feature type="region of interest" description="Disordered" evidence="1">
    <location>
        <begin position="1"/>
        <end position="57"/>
    </location>
</feature>
<feature type="compositionally biased region" description="Polar residues" evidence="1">
    <location>
        <begin position="25"/>
        <end position="42"/>
    </location>
</feature>
<gene>
    <name evidence="2" type="ORF">J3E07_001650</name>
</gene>
<evidence type="ECO:0000313" key="3">
    <source>
        <dbReference type="Proteomes" id="UP000740329"/>
    </source>
</evidence>
<dbReference type="RefSeq" id="WP_209591723.1">
    <property type="nucleotide sequence ID" value="NZ_JAGGMV010000009.1"/>
</dbReference>
<proteinExistence type="predicted"/>
<reference evidence="2" key="1">
    <citation type="submission" date="2021-03" db="EMBL/GenBank/DDBJ databases">
        <title>Genomic Encyclopedia of Type Strains, Phase IV (KMG-V): Genome sequencing to study the core and pangenomes of soil and plant-associated prokaryotes.</title>
        <authorList>
            <person name="Whitman W."/>
        </authorList>
    </citation>
    <scope>NUCLEOTIDE SEQUENCE</scope>
    <source>
        <strain evidence="2">C4</strain>
    </source>
</reference>
<evidence type="ECO:0000256" key="1">
    <source>
        <dbReference type="SAM" id="MobiDB-lite"/>
    </source>
</evidence>
<organism evidence="2 3">
    <name type="scientific">Methanococcus voltae</name>
    <dbReference type="NCBI Taxonomy" id="2188"/>
    <lineage>
        <taxon>Archaea</taxon>
        <taxon>Methanobacteriati</taxon>
        <taxon>Methanobacteriota</taxon>
        <taxon>Methanomada group</taxon>
        <taxon>Methanococci</taxon>
        <taxon>Methanococcales</taxon>
        <taxon>Methanococcaceae</taxon>
        <taxon>Methanococcus</taxon>
    </lineage>
</organism>
<evidence type="ECO:0000313" key="2">
    <source>
        <dbReference type="EMBL" id="MBP2202209.1"/>
    </source>
</evidence>
<sequence length="1128" mass="127415">MGLNDGNSRIKHGKPNHGSFGRVNGGSSYVHSGTSEGSKHFNSGSGSSSSSSGGSSSSDDLYDKFIGMNESELTESQKKQYTYIKDGSGTIKAIYAKNGQKLAGSTFIDDNKCSEFKTIGKASEFSRDEKAGTGTVSIIGKNSYIGTYDKSDVKIQNGNVIVRKNAKLLNTPNEIDAWGKTYIKTENNEYKVKNNKPDKNNNIDNSINEINKINDTNKKIAVFNQNVEYHNLLGANVDKVTKVQSERFNFLTTEEGTIKAVYDKKGNKLSGSSYNKDGTINYKDFNPVEVVNNKLDENSKFEDKRIFQFNENNNKNNINTNDINNIKNPEFKVNSDINSKLEYIDNSKIIESEVYFNNDNNLSMRDKPPKIDDGVKMINEYNDEKIPIINQSINDIQGFSENTIKKQTKMQNIDYTNLENSKYAGYKDIINENYLPKDFDLQAGKEASANIVDFTTLPVMAVNSVRAAAKYGSTKPLESFGWIMAEGVATSALNFAELGTKTLYGAPTTPASWGRAISDVALAKGIGKGTKAIANKINNNIKINTNVYLDRVNSKYAYDLDLKVMDNSLKFKNTLDSNNFNIELGLNDNIKGVSYSKYLDNTRINVLDINNDVVTTNTINKMGSDVNKIFRKQDANKFYEHSIIDNDNIKLESKHFEIKNNNNIATFDKSLELNKIVDEVKYTETKNQMINNKHTFEEYEFNNLEGSKYNFYKKENVNLDKKGIDKRNVNNYNEVEHITKYNAVSENILKADELKNIEPKSIKATMNQEYQHSSNIEFSDELPTNKYIKQNSVQNTNSFDKSNNVVNEKVLKQDVYLNELDKTTKSTFSISEKDLTFNERYKDLDFTETMSNTHTSELSNIIEFTDTKKSKPTGKKSIKSSESSLNDIYKNLDDEVNSKNNKLNKVNDDVNSELNDIISTEHNKVINNKLFKEVSKPKPKRIKTLDNNIKNVGNEVIEEPKINLKNNKNNLKSNNFNTDIFEPIGKNNIFNPFDVNSKNNNKNLDENKNIDNIINPNLEKMGILNFNKIADKPLNVPPITISLQKTAQMQKLKTVEVAETPSLPNIKINMPDPVPPTPPKPIKIPEPFEEPILKAPSLPKFDEDSLLGNIAPTNKKYNSWQKNIKWSL</sequence>
<comment type="caution">
    <text evidence="2">The sequence shown here is derived from an EMBL/GenBank/DDBJ whole genome shotgun (WGS) entry which is preliminary data.</text>
</comment>
<accession>A0A8J7UTZ9</accession>
<dbReference type="AlphaFoldDB" id="A0A8J7UTZ9"/>
<feature type="compositionally biased region" description="Low complexity" evidence="1">
    <location>
        <begin position="43"/>
        <end position="57"/>
    </location>
</feature>
<dbReference type="EMBL" id="JAGGMV010000009">
    <property type="protein sequence ID" value="MBP2202209.1"/>
    <property type="molecule type" value="Genomic_DNA"/>
</dbReference>
<dbReference type="Proteomes" id="UP000740329">
    <property type="component" value="Unassembled WGS sequence"/>
</dbReference>